<protein>
    <recommendedName>
        <fullName evidence="2">Complex 1 LYR protein domain-containing protein</fullName>
    </recommendedName>
</protein>
<dbReference type="InterPro" id="IPR051522">
    <property type="entry name" value="ISC_assembly_LYR"/>
</dbReference>
<dbReference type="OrthoDB" id="275715at2759"/>
<evidence type="ECO:0000313" key="3">
    <source>
        <dbReference type="EMBL" id="KAF7990469.1"/>
    </source>
</evidence>
<gene>
    <name evidence="3" type="ORF">HCN44_000274</name>
</gene>
<sequence length="96" mass="11397">MASGQIKMLQLYRNLIREAKNWNAYNYREYALRKIRHEFRLNRSIEDEEAIANFYKKGIESLEMIKRQSTIGSLYSARPLIIENQNINKSSVKKSL</sequence>
<comment type="caution">
    <text evidence="3">The sequence shown here is derived from an EMBL/GenBank/DDBJ whole genome shotgun (WGS) entry which is preliminary data.</text>
</comment>
<evidence type="ECO:0000259" key="2">
    <source>
        <dbReference type="Pfam" id="PF05347"/>
    </source>
</evidence>
<dbReference type="PANTHER" id="PTHR13166:SF7">
    <property type="entry name" value="LYR MOTIF-CONTAINING PROTEIN 4"/>
    <property type="match status" value="1"/>
</dbReference>
<organism evidence="3 4">
    <name type="scientific">Aphidius gifuensis</name>
    <name type="common">Parasitoid wasp</name>
    <dbReference type="NCBI Taxonomy" id="684658"/>
    <lineage>
        <taxon>Eukaryota</taxon>
        <taxon>Metazoa</taxon>
        <taxon>Ecdysozoa</taxon>
        <taxon>Arthropoda</taxon>
        <taxon>Hexapoda</taxon>
        <taxon>Insecta</taxon>
        <taxon>Pterygota</taxon>
        <taxon>Neoptera</taxon>
        <taxon>Endopterygota</taxon>
        <taxon>Hymenoptera</taxon>
        <taxon>Apocrita</taxon>
        <taxon>Ichneumonoidea</taxon>
        <taxon>Braconidae</taxon>
        <taxon>Aphidiinae</taxon>
        <taxon>Aphidius</taxon>
    </lineage>
</organism>
<dbReference type="Pfam" id="PF05347">
    <property type="entry name" value="Complex1_LYR"/>
    <property type="match status" value="1"/>
</dbReference>
<feature type="domain" description="Complex 1 LYR protein" evidence="2">
    <location>
        <begin position="8"/>
        <end position="64"/>
    </location>
</feature>
<dbReference type="PANTHER" id="PTHR13166">
    <property type="entry name" value="PROTEIN C6ORF149"/>
    <property type="match status" value="1"/>
</dbReference>
<dbReference type="Proteomes" id="UP000639338">
    <property type="component" value="Unassembled WGS sequence"/>
</dbReference>
<evidence type="ECO:0000256" key="1">
    <source>
        <dbReference type="ARBA" id="ARBA00009508"/>
    </source>
</evidence>
<accession>A0A835CPC3</accession>
<dbReference type="CDD" id="cd20264">
    <property type="entry name" value="Complex1_LYR_LYRM4"/>
    <property type="match status" value="1"/>
</dbReference>
<dbReference type="InterPro" id="IPR008011">
    <property type="entry name" value="Complex1_LYR_dom"/>
</dbReference>
<dbReference type="EMBL" id="JACMRX010000004">
    <property type="protein sequence ID" value="KAF7990469.1"/>
    <property type="molecule type" value="Genomic_DNA"/>
</dbReference>
<evidence type="ECO:0000313" key="4">
    <source>
        <dbReference type="Proteomes" id="UP000639338"/>
    </source>
</evidence>
<dbReference type="AlphaFoldDB" id="A0A835CPC3"/>
<dbReference type="GO" id="GO:0016226">
    <property type="term" value="P:iron-sulfur cluster assembly"/>
    <property type="evidence" value="ECO:0007669"/>
    <property type="project" value="InterPro"/>
</dbReference>
<proteinExistence type="inferred from homology"/>
<comment type="similarity">
    <text evidence="1">Belongs to the complex I LYR family.</text>
</comment>
<dbReference type="GO" id="GO:1990221">
    <property type="term" value="C:L-cysteine desulfurase complex"/>
    <property type="evidence" value="ECO:0007669"/>
    <property type="project" value="TreeGrafter"/>
</dbReference>
<name>A0A835CPC3_APHGI</name>
<reference evidence="3 4" key="1">
    <citation type="submission" date="2020-08" db="EMBL/GenBank/DDBJ databases">
        <title>Aphidius gifuensis genome sequencing and assembly.</title>
        <authorList>
            <person name="Du Z."/>
        </authorList>
    </citation>
    <scope>NUCLEOTIDE SEQUENCE [LARGE SCALE GENOMIC DNA]</scope>
    <source>
        <strain evidence="3">YNYX2018</strain>
        <tissue evidence="3">Adults</tissue>
    </source>
</reference>
<keyword evidence="4" id="KW-1185">Reference proteome</keyword>
<dbReference type="GO" id="GO:0005739">
    <property type="term" value="C:mitochondrion"/>
    <property type="evidence" value="ECO:0007669"/>
    <property type="project" value="TreeGrafter"/>
</dbReference>
<dbReference type="InterPro" id="IPR045297">
    <property type="entry name" value="Complex1_LYR_LYRM4"/>
</dbReference>